<dbReference type="InterPro" id="IPR002125">
    <property type="entry name" value="CMP_dCMP_dom"/>
</dbReference>
<dbReference type="AlphaFoldDB" id="A0A4Y9YIK7"/>
<dbReference type="GO" id="GO:0005634">
    <property type="term" value="C:nucleus"/>
    <property type="evidence" value="ECO:0007669"/>
    <property type="project" value="TreeGrafter"/>
</dbReference>
<feature type="compositionally biased region" description="Pro residues" evidence="3">
    <location>
        <begin position="400"/>
        <end position="409"/>
    </location>
</feature>
<dbReference type="Gene3D" id="3.40.140.10">
    <property type="entry name" value="Cytidine Deaminase, domain 2"/>
    <property type="match status" value="1"/>
</dbReference>
<dbReference type="Gene3D" id="2.170.270.10">
    <property type="entry name" value="SET domain"/>
    <property type="match status" value="1"/>
</dbReference>
<name>A0A4Y9YIK7_9APHY</name>
<dbReference type="InterPro" id="IPR016193">
    <property type="entry name" value="Cytidine_deaminase-like"/>
</dbReference>
<dbReference type="SUPFAM" id="SSF53927">
    <property type="entry name" value="Cytidine deaminase-like"/>
    <property type="match status" value="1"/>
</dbReference>
<gene>
    <name evidence="5" type="ORF">EVJ58_g4604</name>
</gene>
<proteinExistence type="inferred from homology"/>
<dbReference type="STRING" id="34475.A0A4Y9YIK7"/>
<comment type="caution">
    <text evidence="5">The sequence shown here is derived from an EMBL/GenBank/DDBJ whole genome shotgun (WGS) entry which is preliminary data.</text>
</comment>
<dbReference type="PANTHER" id="PTHR11079:SF156">
    <property type="entry name" value="INACTIVE TRNA-SPECIFIC ADENOSINE DEAMINASE-LIKE PROTEIN 3-RELATED"/>
    <property type="match status" value="1"/>
</dbReference>
<dbReference type="GO" id="GO:0002100">
    <property type="term" value="P:tRNA wobble adenosine to inosine editing"/>
    <property type="evidence" value="ECO:0007669"/>
    <property type="project" value="InterPro"/>
</dbReference>
<accession>A0A4Y9YIK7</accession>
<evidence type="ECO:0000259" key="4">
    <source>
        <dbReference type="PROSITE" id="PS50280"/>
    </source>
</evidence>
<dbReference type="Pfam" id="PF00383">
    <property type="entry name" value="dCMP_cyt_deam_1"/>
    <property type="match status" value="1"/>
</dbReference>
<evidence type="ECO:0000256" key="1">
    <source>
        <dbReference type="ARBA" id="ARBA00022694"/>
    </source>
</evidence>
<feature type="region of interest" description="Disordered" evidence="3">
    <location>
        <begin position="393"/>
        <end position="414"/>
    </location>
</feature>
<evidence type="ECO:0000256" key="2">
    <source>
        <dbReference type="ARBA" id="ARBA00038160"/>
    </source>
</evidence>
<keyword evidence="1" id="KW-0819">tRNA processing</keyword>
<dbReference type="InterPro" id="IPR046341">
    <property type="entry name" value="SET_dom_sf"/>
</dbReference>
<evidence type="ECO:0000313" key="6">
    <source>
        <dbReference type="Proteomes" id="UP000298390"/>
    </source>
</evidence>
<organism evidence="5 6">
    <name type="scientific">Rhodofomes roseus</name>
    <dbReference type="NCBI Taxonomy" id="34475"/>
    <lineage>
        <taxon>Eukaryota</taxon>
        <taxon>Fungi</taxon>
        <taxon>Dikarya</taxon>
        <taxon>Basidiomycota</taxon>
        <taxon>Agaricomycotina</taxon>
        <taxon>Agaricomycetes</taxon>
        <taxon>Polyporales</taxon>
        <taxon>Rhodofomes</taxon>
    </lineage>
</organism>
<dbReference type="PANTHER" id="PTHR11079">
    <property type="entry name" value="CYTOSINE DEAMINASE FAMILY MEMBER"/>
    <property type="match status" value="1"/>
</dbReference>
<dbReference type="InterPro" id="IPR001214">
    <property type="entry name" value="SET_dom"/>
</dbReference>
<sequence>MQSRVPDHLNSSGLRIGFSAEKGRGVYAARPLEPRTVIEISPVLLFSAAEYREHGRHTVLDHYTFKWKDGRMALALGLGSLFNHSQQPNVSYTLDKETESIRYTTTRRIEDGEELFIFYGHNLWFDAVDAGTVEPILEDPDDGWGGLAGVDNDEEDISALDIQISVYAHGNAQDVIPEDELPFTRIRLVRDDEEDELIAINTQPAWVVDVPDARHTATMLSWLKKSGLETPTMSHLKRIRKQDGSLTVLLALTPEYPQVPALPDVPGLSEPYVVHVPSTVALTQVSLKHKNTLWPTVYAPRRKGEAEEWTRGKALWACKAMKRVVEEAQDAGRRGELPITAHVPIPYEKETRDAAQLPAPFLAHDTRMSTSHPLRHAVLNTIRAVADYRASSSTSLLSTPTPPPIPPPTDSSASIPLPGAAGTSRFVAEVQAPQNGAHYLLTSLTLFTTHEPCIMCSMALLHSRVKEVFYLTPMSRTGGCGSVACVPALKNVNHRYNLGRWRYLKGEPGAMADERSITIADDIDA</sequence>
<dbReference type="Pfam" id="PF00856">
    <property type="entry name" value="SET"/>
    <property type="match status" value="1"/>
</dbReference>
<evidence type="ECO:0000256" key="3">
    <source>
        <dbReference type="SAM" id="MobiDB-lite"/>
    </source>
</evidence>
<reference evidence="5 6" key="1">
    <citation type="submission" date="2019-01" db="EMBL/GenBank/DDBJ databases">
        <title>Genome sequencing of the rare red list fungi Fomitopsis rosea.</title>
        <authorList>
            <person name="Buettner E."/>
            <person name="Kellner H."/>
        </authorList>
    </citation>
    <scope>NUCLEOTIDE SEQUENCE [LARGE SCALE GENOMIC DNA]</scope>
    <source>
        <strain evidence="5 6">DSM 105464</strain>
    </source>
</reference>
<dbReference type="EMBL" id="SEKV01000214">
    <property type="protein sequence ID" value="TFY61291.1"/>
    <property type="molecule type" value="Genomic_DNA"/>
</dbReference>
<evidence type="ECO:0000313" key="5">
    <source>
        <dbReference type="EMBL" id="TFY61291.1"/>
    </source>
</evidence>
<dbReference type="Proteomes" id="UP000298390">
    <property type="component" value="Unassembled WGS sequence"/>
</dbReference>
<dbReference type="GO" id="GO:0005737">
    <property type="term" value="C:cytoplasm"/>
    <property type="evidence" value="ECO:0007669"/>
    <property type="project" value="TreeGrafter"/>
</dbReference>
<dbReference type="SMART" id="SM00317">
    <property type="entry name" value="SET"/>
    <property type="match status" value="1"/>
</dbReference>
<comment type="similarity">
    <text evidence="2">Belongs to the cytidine and deoxycytidylate deaminase family. ADAT3 subfamily.</text>
</comment>
<dbReference type="GO" id="GO:0046872">
    <property type="term" value="F:metal ion binding"/>
    <property type="evidence" value="ECO:0007669"/>
    <property type="project" value="UniProtKB-KW"/>
</dbReference>
<dbReference type="SUPFAM" id="SSF82199">
    <property type="entry name" value="SET domain"/>
    <property type="match status" value="1"/>
</dbReference>
<dbReference type="CDD" id="cd10540">
    <property type="entry name" value="SET_SpSet7-like"/>
    <property type="match status" value="1"/>
</dbReference>
<dbReference type="PROSITE" id="PS50280">
    <property type="entry name" value="SET"/>
    <property type="match status" value="1"/>
</dbReference>
<protein>
    <recommendedName>
        <fullName evidence="4">SET domain-containing protein</fullName>
    </recommendedName>
</protein>
<dbReference type="GO" id="GO:0052717">
    <property type="term" value="F:tRNA-specific adenosine-34 deaminase activity"/>
    <property type="evidence" value="ECO:0007669"/>
    <property type="project" value="TreeGrafter"/>
</dbReference>
<feature type="domain" description="SET" evidence="4">
    <location>
        <begin position="12"/>
        <end position="120"/>
    </location>
</feature>